<evidence type="ECO:0000313" key="3">
    <source>
        <dbReference type="Proteomes" id="UP000588604"/>
    </source>
</evidence>
<gene>
    <name evidence="2" type="ORF">FHS59_001373</name>
</gene>
<name>A0A841MT11_9BACT</name>
<sequence length="149" mass="17587">MIVLKRIGIVLIVLITIQTITFYTISESFLVKEIGSNYESYVLQFEENKIKDIGVISELELTKEKVIESFKEFEPYNLTICKSIFDCSDLQETEFFYLYWFDFETKNPFTINSINEGEFAKEYGAGWDSKYIWIIYKWILIEKTNTGIS</sequence>
<dbReference type="AlphaFoldDB" id="A0A841MT11"/>
<keyword evidence="1" id="KW-0812">Transmembrane</keyword>
<accession>A0A841MT11</accession>
<reference evidence="2 3" key="1">
    <citation type="submission" date="2020-08" db="EMBL/GenBank/DDBJ databases">
        <title>Genomic Encyclopedia of Type Strains, Phase IV (KMG-IV): sequencing the most valuable type-strain genomes for metagenomic binning, comparative biology and taxonomic classification.</title>
        <authorList>
            <person name="Goeker M."/>
        </authorList>
    </citation>
    <scope>NUCLEOTIDE SEQUENCE [LARGE SCALE GENOMIC DNA]</scope>
    <source>
        <strain evidence="2 3">DSM 102044</strain>
    </source>
</reference>
<organism evidence="2 3">
    <name type="scientific">Algoriphagus iocasae</name>
    <dbReference type="NCBI Taxonomy" id="1836499"/>
    <lineage>
        <taxon>Bacteria</taxon>
        <taxon>Pseudomonadati</taxon>
        <taxon>Bacteroidota</taxon>
        <taxon>Cytophagia</taxon>
        <taxon>Cytophagales</taxon>
        <taxon>Cyclobacteriaceae</taxon>
        <taxon>Algoriphagus</taxon>
    </lineage>
</organism>
<comment type="caution">
    <text evidence="2">The sequence shown here is derived from an EMBL/GenBank/DDBJ whole genome shotgun (WGS) entry which is preliminary data.</text>
</comment>
<proteinExistence type="predicted"/>
<dbReference type="EMBL" id="JACIJO010000001">
    <property type="protein sequence ID" value="MBB6325758.1"/>
    <property type="molecule type" value="Genomic_DNA"/>
</dbReference>
<dbReference type="Proteomes" id="UP000588604">
    <property type="component" value="Unassembled WGS sequence"/>
</dbReference>
<evidence type="ECO:0000313" key="2">
    <source>
        <dbReference type="EMBL" id="MBB6325758.1"/>
    </source>
</evidence>
<evidence type="ECO:0000256" key="1">
    <source>
        <dbReference type="SAM" id="Phobius"/>
    </source>
</evidence>
<dbReference type="RefSeq" id="WP_184494265.1">
    <property type="nucleotide sequence ID" value="NZ_JACIJO010000001.1"/>
</dbReference>
<keyword evidence="3" id="KW-1185">Reference proteome</keyword>
<keyword evidence="1" id="KW-1133">Transmembrane helix</keyword>
<protein>
    <submittedName>
        <fullName evidence="2">Uncharacterized protein</fullName>
    </submittedName>
</protein>
<feature type="transmembrane region" description="Helical" evidence="1">
    <location>
        <begin position="7"/>
        <end position="25"/>
    </location>
</feature>
<keyword evidence="1" id="KW-0472">Membrane</keyword>